<proteinExistence type="predicted"/>
<dbReference type="HOGENOM" id="CLU_2842240_0_0_11"/>
<dbReference type="Proteomes" id="UP000003295">
    <property type="component" value="Unassembled WGS sequence"/>
</dbReference>
<protein>
    <submittedName>
        <fullName evidence="1">Uncharacterized protein</fullName>
    </submittedName>
</protein>
<reference evidence="1 2" key="1">
    <citation type="submission" date="2009-04" db="EMBL/GenBank/DDBJ databases">
        <authorList>
            <person name="Weinstock G."/>
            <person name="Sodergren E."/>
            <person name="Clifton S."/>
            <person name="Fulton L."/>
            <person name="Fulton B."/>
            <person name="Courtney L."/>
            <person name="Fronick C."/>
            <person name="Harrison M."/>
            <person name="Strong C."/>
            <person name="Farmer C."/>
            <person name="Delahaunty K."/>
            <person name="Markovic C."/>
            <person name="Hall O."/>
            <person name="Minx P."/>
            <person name="Tomlinson C."/>
            <person name="Mitreva M."/>
            <person name="Nelson J."/>
            <person name="Hou S."/>
            <person name="Wollam A."/>
            <person name="Pepin K.H."/>
            <person name="Johnson M."/>
            <person name="Bhonagiri V."/>
            <person name="Nash W.E."/>
            <person name="Warren W."/>
            <person name="Chinwalla A."/>
            <person name="Mardis E.R."/>
            <person name="Wilson R.K."/>
        </authorList>
    </citation>
    <scope>NUCLEOTIDE SEQUENCE [LARGE SCALE GENOMIC DNA]</scope>
    <source>
        <strain evidence="1 2">DSM 13280</strain>
    </source>
</reference>
<dbReference type="EMBL" id="ABXH02000014">
    <property type="protein sequence ID" value="EEP44519.1"/>
    <property type="molecule type" value="Genomic_DNA"/>
</dbReference>
<name>C4F9J5_9ACTN</name>
<organism evidence="1 2">
    <name type="scientific">Collinsella intestinalis DSM 13280</name>
    <dbReference type="NCBI Taxonomy" id="521003"/>
    <lineage>
        <taxon>Bacteria</taxon>
        <taxon>Bacillati</taxon>
        <taxon>Actinomycetota</taxon>
        <taxon>Coriobacteriia</taxon>
        <taxon>Coriobacteriales</taxon>
        <taxon>Coriobacteriaceae</taxon>
        <taxon>Collinsella</taxon>
    </lineage>
</organism>
<sequence length="65" mass="7730">MDGPLARVDHIWRYRTPPAPRWMKKAGLGRKLEPRFRERRRVVPKSRSRRVRIPTRFVPGAPSRA</sequence>
<gene>
    <name evidence="1" type="ORF">COLINT_02730</name>
</gene>
<evidence type="ECO:0000313" key="2">
    <source>
        <dbReference type="Proteomes" id="UP000003295"/>
    </source>
</evidence>
<evidence type="ECO:0000313" key="1">
    <source>
        <dbReference type="EMBL" id="EEP44519.1"/>
    </source>
</evidence>
<dbReference type="AlphaFoldDB" id="C4F9J5"/>
<accession>C4F9J5</accession>
<comment type="caution">
    <text evidence="1">The sequence shown here is derived from an EMBL/GenBank/DDBJ whole genome shotgun (WGS) entry which is preliminary data.</text>
</comment>